<sequence length="103" mass="11957">MRTALYSIQILTNDEKQVTVEISFKTLNRLKEPVKDEPLGSARCKSLPAQEQTVFQHVRIKAIFWIESDLSQLYTRIKLNRSVSQFYCKRVLISLSVAIGTYY</sequence>
<evidence type="ECO:0000313" key="5">
    <source>
        <dbReference type="Proteomes" id="UP001642409"/>
    </source>
</evidence>
<evidence type="ECO:0000313" key="4">
    <source>
        <dbReference type="EMBL" id="CAL6059648.1"/>
    </source>
</evidence>
<dbReference type="EMBL" id="CATOUU010000977">
    <property type="protein sequence ID" value="CAI9964506.1"/>
    <property type="molecule type" value="Genomic_DNA"/>
</dbReference>
<organism evidence="2">
    <name type="scientific">Hexamita inflata</name>
    <dbReference type="NCBI Taxonomy" id="28002"/>
    <lineage>
        <taxon>Eukaryota</taxon>
        <taxon>Metamonada</taxon>
        <taxon>Diplomonadida</taxon>
        <taxon>Hexamitidae</taxon>
        <taxon>Hexamitinae</taxon>
        <taxon>Hexamita</taxon>
    </lineage>
</organism>
<gene>
    <name evidence="3" type="ORF">HINF_LOCUS48836</name>
    <name evidence="4" type="ORF">HINF_LOCUS48847</name>
    <name evidence="1" type="ORF">HINF_LOCUS52151</name>
    <name evidence="2" type="ORF">HINF_LOCUS52162</name>
</gene>
<evidence type="ECO:0000313" key="1">
    <source>
        <dbReference type="EMBL" id="CAI9964506.1"/>
    </source>
</evidence>
<evidence type="ECO:0000313" key="2">
    <source>
        <dbReference type="EMBL" id="CAI9964517.1"/>
    </source>
</evidence>
<evidence type="ECO:0000313" key="3">
    <source>
        <dbReference type="EMBL" id="CAL6059626.1"/>
    </source>
</evidence>
<dbReference type="EMBL" id="CAXDID020000226">
    <property type="protein sequence ID" value="CAL6059648.1"/>
    <property type="molecule type" value="Genomic_DNA"/>
</dbReference>
<comment type="caution">
    <text evidence="2">The sequence shown here is derived from an EMBL/GenBank/DDBJ whole genome shotgun (WGS) entry which is preliminary data.</text>
</comment>
<dbReference type="Proteomes" id="UP001642409">
    <property type="component" value="Unassembled WGS sequence"/>
</dbReference>
<reference evidence="2" key="1">
    <citation type="submission" date="2023-06" db="EMBL/GenBank/DDBJ databases">
        <authorList>
            <person name="Kurt Z."/>
        </authorList>
    </citation>
    <scope>NUCLEOTIDE SEQUENCE</scope>
</reference>
<keyword evidence="5" id="KW-1185">Reference proteome</keyword>
<reference evidence="3 5" key="2">
    <citation type="submission" date="2024-07" db="EMBL/GenBank/DDBJ databases">
        <authorList>
            <person name="Akdeniz Z."/>
        </authorList>
    </citation>
    <scope>NUCLEOTIDE SEQUENCE [LARGE SCALE GENOMIC DNA]</scope>
</reference>
<dbReference type="EMBL" id="CAXDID020000226">
    <property type="protein sequence ID" value="CAL6059626.1"/>
    <property type="molecule type" value="Genomic_DNA"/>
</dbReference>
<name>A0AA86R1L5_9EUKA</name>
<proteinExistence type="predicted"/>
<dbReference type="EMBL" id="CATOUU010000977">
    <property type="protein sequence ID" value="CAI9964517.1"/>
    <property type="molecule type" value="Genomic_DNA"/>
</dbReference>
<dbReference type="AlphaFoldDB" id="A0AA86R1L5"/>
<accession>A0AA86R1L5</accession>
<protein>
    <submittedName>
        <fullName evidence="3">Hypothetical_protein</fullName>
    </submittedName>
</protein>